<accession>A0A6L5BRC1</accession>
<comment type="caution">
    <text evidence="1">The sequence shown here is derived from an EMBL/GenBank/DDBJ whole genome shotgun (WGS) entry which is preliminary data.</text>
</comment>
<dbReference type="AlphaFoldDB" id="A0A6L5BRC1"/>
<reference evidence="1 2" key="1">
    <citation type="submission" date="2019-12" db="EMBL/GenBank/DDBJ databases">
        <title>Endophytic bacteria associated with Panax ginseng seedlings.</title>
        <authorList>
            <person name="Park J.M."/>
            <person name="Shin R."/>
            <person name="Jo S.H."/>
        </authorList>
    </citation>
    <scope>NUCLEOTIDE SEQUENCE [LARGE SCALE GENOMIC DNA]</scope>
    <source>
        <strain evidence="1 2">PgKB32</strain>
    </source>
</reference>
<evidence type="ECO:0000313" key="1">
    <source>
        <dbReference type="EMBL" id="KAF2391296.1"/>
    </source>
</evidence>
<sequence>MGEDFVLERSLAGSAAATGGVIEGIVVSAIPRDRA</sequence>
<dbReference type="EMBL" id="JAAAXX010000002">
    <property type="protein sequence ID" value="KAF2391296.1"/>
    <property type="molecule type" value="Genomic_DNA"/>
</dbReference>
<protein>
    <submittedName>
        <fullName evidence="1">Uncharacterized protein</fullName>
    </submittedName>
</protein>
<evidence type="ECO:0000313" key="2">
    <source>
        <dbReference type="Proteomes" id="UP000475265"/>
    </source>
</evidence>
<proteinExistence type="predicted"/>
<dbReference type="Proteomes" id="UP000475265">
    <property type="component" value="Unassembled WGS sequence"/>
</dbReference>
<organism evidence="1 2">
    <name type="scientific">Pseudomonas frederiksbergensis</name>
    <dbReference type="NCBI Taxonomy" id="104087"/>
    <lineage>
        <taxon>Bacteria</taxon>
        <taxon>Pseudomonadati</taxon>
        <taxon>Pseudomonadota</taxon>
        <taxon>Gammaproteobacteria</taxon>
        <taxon>Pseudomonadales</taxon>
        <taxon>Pseudomonadaceae</taxon>
        <taxon>Pseudomonas</taxon>
    </lineage>
</organism>
<gene>
    <name evidence="1" type="ORF">FX983_05777</name>
</gene>
<name>A0A6L5BRC1_9PSED</name>